<dbReference type="PANTHER" id="PTHR44591:SF3">
    <property type="entry name" value="RESPONSE REGULATORY DOMAIN-CONTAINING PROTEIN"/>
    <property type="match status" value="1"/>
</dbReference>
<protein>
    <submittedName>
        <fullName evidence="4">Response regulator</fullName>
    </submittedName>
</protein>
<dbReference type="SUPFAM" id="SSF52172">
    <property type="entry name" value="CheY-like"/>
    <property type="match status" value="1"/>
</dbReference>
<dbReference type="SMART" id="SM00448">
    <property type="entry name" value="REC"/>
    <property type="match status" value="1"/>
</dbReference>
<dbReference type="Gene3D" id="3.40.50.2300">
    <property type="match status" value="1"/>
</dbReference>
<dbReference type="InterPro" id="IPR001789">
    <property type="entry name" value="Sig_transdc_resp-reg_receiver"/>
</dbReference>
<organism evidence="4 5">
    <name type="scientific">Flaviaesturariibacter aridisoli</name>
    <dbReference type="NCBI Taxonomy" id="2545761"/>
    <lineage>
        <taxon>Bacteria</taxon>
        <taxon>Pseudomonadati</taxon>
        <taxon>Bacteroidota</taxon>
        <taxon>Chitinophagia</taxon>
        <taxon>Chitinophagales</taxon>
        <taxon>Chitinophagaceae</taxon>
        <taxon>Flaviaestuariibacter</taxon>
    </lineage>
</organism>
<dbReference type="EMBL" id="SKFH01000001">
    <property type="protein sequence ID" value="TCZ74782.1"/>
    <property type="molecule type" value="Genomic_DNA"/>
</dbReference>
<dbReference type="RefSeq" id="WP_131850138.1">
    <property type="nucleotide sequence ID" value="NZ_SKFH01000001.1"/>
</dbReference>
<keyword evidence="1 2" id="KW-0597">Phosphoprotein</keyword>
<evidence type="ECO:0000313" key="5">
    <source>
        <dbReference type="Proteomes" id="UP000295164"/>
    </source>
</evidence>
<dbReference type="Proteomes" id="UP000295164">
    <property type="component" value="Unassembled WGS sequence"/>
</dbReference>
<dbReference type="PROSITE" id="PS50110">
    <property type="entry name" value="RESPONSE_REGULATORY"/>
    <property type="match status" value="1"/>
</dbReference>
<dbReference type="AlphaFoldDB" id="A0A4V2WNB6"/>
<gene>
    <name evidence="4" type="ORF">E0486_00320</name>
</gene>
<dbReference type="PANTHER" id="PTHR44591">
    <property type="entry name" value="STRESS RESPONSE REGULATOR PROTEIN 1"/>
    <property type="match status" value="1"/>
</dbReference>
<evidence type="ECO:0000313" key="4">
    <source>
        <dbReference type="EMBL" id="TCZ74782.1"/>
    </source>
</evidence>
<name>A0A4V2WNB6_9BACT</name>
<dbReference type="OrthoDB" id="1121174at2"/>
<dbReference type="GO" id="GO:0000160">
    <property type="term" value="P:phosphorelay signal transduction system"/>
    <property type="evidence" value="ECO:0007669"/>
    <property type="project" value="InterPro"/>
</dbReference>
<feature type="modified residue" description="4-aspartylphosphate" evidence="2">
    <location>
        <position position="61"/>
    </location>
</feature>
<dbReference type="InterPro" id="IPR011006">
    <property type="entry name" value="CheY-like_superfamily"/>
</dbReference>
<accession>A0A4V2WNB6</accession>
<proteinExistence type="predicted"/>
<dbReference type="Pfam" id="PF00072">
    <property type="entry name" value="Response_reg"/>
    <property type="match status" value="1"/>
</dbReference>
<keyword evidence="5" id="KW-1185">Reference proteome</keyword>
<sequence>MTPSIRLLHLEDDEDYQRLLELALRAHTHAISLERFTRADDALAHLRSLPPVAYPDLLVVDLNLPGMSGYEFIEALHREGPQGLTAVVFTSSASAEDEAFCARHGIDMLTKPASIRDWEELVGWMLATKLELH</sequence>
<reference evidence="4 5" key="1">
    <citation type="submission" date="2019-03" db="EMBL/GenBank/DDBJ databases">
        <authorList>
            <person name="Kim M.K.M."/>
        </authorList>
    </citation>
    <scope>NUCLEOTIDE SEQUENCE [LARGE SCALE GENOMIC DNA]</scope>
    <source>
        <strain evidence="4 5">17J68-15</strain>
    </source>
</reference>
<evidence type="ECO:0000256" key="2">
    <source>
        <dbReference type="PROSITE-ProRule" id="PRU00169"/>
    </source>
</evidence>
<feature type="domain" description="Response regulatory" evidence="3">
    <location>
        <begin position="6"/>
        <end position="126"/>
    </location>
</feature>
<dbReference type="InterPro" id="IPR050595">
    <property type="entry name" value="Bact_response_regulator"/>
</dbReference>
<comment type="caution">
    <text evidence="4">The sequence shown here is derived from an EMBL/GenBank/DDBJ whole genome shotgun (WGS) entry which is preliminary data.</text>
</comment>
<evidence type="ECO:0000256" key="1">
    <source>
        <dbReference type="ARBA" id="ARBA00022553"/>
    </source>
</evidence>
<evidence type="ECO:0000259" key="3">
    <source>
        <dbReference type="PROSITE" id="PS50110"/>
    </source>
</evidence>